<dbReference type="EMBL" id="SIHJ01000002">
    <property type="protein sequence ID" value="TWT33837.1"/>
    <property type="molecule type" value="Genomic_DNA"/>
</dbReference>
<keyword evidence="3" id="KW-1185">Reference proteome</keyword>
<organism evidence="2 3">
    <name type="scientific">Posidoniimonas corsicana</name>
    <dbReference type="NCBI Taxonomy" id="1938618"/>
    <lineage>
        <taxon>Bacteria</taxon>
        <taxon>Pseudomonadati</taxon>
        <taxon>Planctomycetota</taxon>
        <taxon>Planctomycetia</taxon>
        <taxon>Pirellulales</taxon>
        <taxon>Lacipirellulaceae</taxon>
        <taxon>Posidoniimonas</taxon>
    </lineage>
</organism>
<comment type="caution">
    <text evidence="2">The sequence shown here is derived from an EMBL/GenBank/DDBJ whole genome shotgun (WGS) entry which is preliminary data.</text>
</comment>
<evidence type="ECO:0000313" key="2">
    <source>
        <dbReference type="EMBL" id="TWT33837.1"/>
    </source>
</evidence>
<proteinExistence type="predicted"/>
<accession>A0A5C5V7N5</accession>
<keyword evidence="1" id="KW-0812">Transmembrane</keyword>
<dbReference type="OrthoDB" id="257046at2"/>
<sequence>MKSTLRKLTNGLLLVGMGFAVYYAGPVAHALLSGDRESKPLPTAPALANGPAGVEGNAYLQQALAALERRESVVAKASQTGVIEGRTVESTGDYWQLGQGRDRQFQLKLQGLVTDDPVRLLQVSNGKFLWTDLRWGEASDVQLRQIWRVDLRRLRKDLSDPQSDQVRPGEASADNLDAGLWASLGGLPMLLESLDANFRFERPRQMLLRKTPVYAMVGFWREDQRETLLQDSDTADTGLPSRLPHHVLVAIGASDLFPYRVEYRGADDPLSAAGLTADKRYGESGRPLLRLDLVQPRYDVSIPAEAFAYTLPEGVDWMDRTTERLEMLRRRREVAVAQAGGATSGARSR</sequence>
<feature type="transmembrane region" description="Helical" evidence="1">
    <location>
        <begin position="12"/>
        <end position="32"/>
    </location>
</feature>
<dbReference type="AlphaFoldDB" id="A0A5C5V7N5"/>
<keyword evidence="1" id="KW-0472">Membrane</keyword>
<dbReference type="Proteomes" id="UP000316714">
    <property type="component" value="Unassembled WGS sequence"/>
</dbReference>
<protein>
    <submittedName>
        <fullName evidence="2">Uncharacterized protein</fullName>
    </submittedName>
</protein>
<dbReference type="RefSeq" id="WP_146566784.1">
    <property type="nucleotide sequence ID" value="NZ_SIHJ01000002.1"/>
</dbReference>
<evidence type="ECO:0000256" key="1">
    <source>
        <dbReference type="SAM" id="Phobius"/>
    </source>
</evidence>
<evidence type="ECO:0000313" key="3">
    <source>
        <dbReference type="Proteomes" id="UP000316714"/>
    </source>
</evidence>
<reference evidence="2 3" key="1">
    <citation type="submission" date="2019-02" db="EMBL/GenBank/DDBJ databases">
        <title>Deep-cultivation of Planctomycetes and their phenomic and genomic characterization uncovers novel biology.</title>
        <authorList>
            <person name="Wiegand S."/>
            <person name="Jogler M."/>
            <person name="Boedeker C."/>
            <person name="Pinto D."/>
            <person name="Vollmers J."/>
            <person name="Rivas-Marin E."/>
            <person name="Kohn T."/>
            <person name="Peeters S.H."/>
            <person name="Heuer A."/>
            <person name="Rast P."/>
            <person name="Oberbeckmann S."/>
            <person name="Bunk B."/>
            <person name="Jeske O."/>
            <person name="Meyerdierks A."/>
            <person name="Storesund J.E."/>
            <person name="Kallscheuer N."/>
            <person name="Luecker S."/>
            <person name="Lage O.M."/>
            <person name="Pohl T."/>
            <person name="Merkel B.J."/>
            <person name="Hornburger P."/>
            <person name="Mueller R.-W."/>
            <person name="Bruemmer F."/>
            <person name="Labrenz M."/>
            <person name="Spormann A.M."/>
            <person name="Op Den Camp H."/>
            <person name="Overmann J."/>
            <person name="Amann R."/>
            <person name="Jetten M.S.M."/>
            <person name="Mascher T."/>
            <person name="Medema M.H."/>
            <person name="Devos D.P."/>
            <person name="Kaster A.-K."/>
            <person name="Ovreas L."/>
            <person name="Rohde M."/>
            <person name="Galperin M.Y."/>
            <person name="Jogler C."/>
        </authorList>
    </citation>
    <scope>NUCLEOTIDE SEQUENCE [LARGE SCALE GENOMIC DNA]</scope>
    <source>
        <strain evidence="2 3">KOR34</strain>
    </source>
</reference>
<keyword evidence="1" id="KW-1133">Transmembrane helix</keyword>
<gene>
    <name evidence="2" type="ORF">KOR34_36710</name>
</gene>
<name>A0A5C5V7N5_9BACT</name>